<dbReference type="Proteomes" id="UP001591681">
    <property type="component" value="Unassembled WGS sequence"/>
</dbReference>
<comment type="subunit">
    <text evidence="4">Heterodimer of an alpha and a beta chain.</text>
</comment>
<feature type="signal peptide" evidence="8">
    <location>
        <begin position="1"/>
        <end position="18"/>
    </location>
</feature>
<reference evidence="10 11" key="1">
    <citation type="submission" date="2024-09" db="EMBL/GenBank/DDBJ databases">
        <title>A chromosome-level genome assembly of Gray's grenadier anchovy, Coilia grayii.</title>
        <authorList>
            <person name="Fu Z."/>
        </authorList>
    </citation>
    <scope>NUCLEOTIDE SEQUENCE [LARGE SCALE GENOMIC DNA]</scope>
    <source>
        <strain evidence="10">G4</strain>
        <tissue evidence="10">Muscle</tissue>
    </source>
</reference>
<dbReference type="InterPro" id="IPR006208">
    <property type="entry name" value="Glyco_hormone_CN"/>
</dbReference>
<feature type="chain" id="PRO_5044794699" description="Glycoprotein hormone subunit beta domain-containing protein" evidence="8">
    <location>
        <begin position="19"/>
        <end position="156"/>
    </location>
</feature>
<feature type="domain" description="Glycoprotein hormone subunit beta" evidence="9">
    <location>
        <begin position="22"/>
        <end position="139"/>
    </location>
</feature>
<organism evidence="10 11">
    <name type="scientific">Coilia grayii</name>
    <name type="common">Gray's grenadier anchovy</name>
    <dbReference type="NCBI Taxonomy" id="363190"/>
    <lineage>
        <taxon>Eukaryota</taxon>
        <taxon>Metazoa</taxon>
        <taxon>Chordata</taxon>
        <taxon>Craniata</taxon>
        <taxon>Vertebrata</taxon>
        <taxon>Euteleostomi</taxon>
        <taxon>Actinopterygii</taxon>
        <taxon>Neopterygii</taxon>
        <taxon>Teleostei</taxon>
        <taxon>Clupei</taxon>
        <taxon>Clupeiformes</taxon>
        <taxon>Clupeoidei</taxon>
        <taxon>Engraulidae</taxon>
        <taxon>Coilinae</taxon>
        <taxon>Coilia</taxon>
    </lineage>
</organism>
<evidence type="ECO:0000256" key="3">
    <source>
        <dbReference type="ARBA" id="ARBA00006552"/>
    </source>
</evidence>
<evidence type="ECO:0000259" key="9">
    <source>
        <dbReference type="Pfam" id="PF00007"/>
    </source>
</evidence>
<evidence type="ECO:0000256" key="5">
    <source>
        <dbReference type="ARBA" id="ARBA00022525"/>
    </source>
</evidence>
<comment type="caution">
    <text evidence="10">The sequence shown here is derived from an EMBL/GenBank/DDBJ whole genome shotgun (WGS) entry which is preliminary data.</text>
</comment>
<dbReference type="GO" id="GO:0005179">
    <property type="term" value="F:hormone activity"/>
    <property type="evidence" value="ECO:0007669"/>
    <property type="project" value="UniProtKB-KW"/>
</dbReference>
<keyword evidence="7" id="KW-1015">Disulfide bond</keyword>
<sequence length="156" mass="16968">MQVVAMVVLWSLARLVAPECHSGCYLVNISIPVEMDDNRSCLMETQACAGMCENKDSVYDSPRGKQPEERQRSCHFQEWTYEIRHLPRDCQPAAGLDADTDAGVGLGADVMLTIPKALSCGCSPCDTSSYDCATLSSSAMDSSCHSHEPLQLQGHP</sequence>
<evidence type="ECO:0000256" key="7">
    <source>
        <dbReference type="ARBA" id="ARBA00023157"/>
    </source>
</evidence>
<dbReference type="AlphaFoldDB" id="A0ABD1ISX6"/>
<keyword evidence="6" id="KW-0372">Hormone</keyword>
<keyword evidence="8" id="KW-0732">Signal</keyword>
<dbReference type="InterPro" id="IPR029034">
    <property type="entry name" value="Cystine-knot_cytokine"/>
</dbReference>
<dbReference type="SMART" id="SM00068">
    <property type="entry name" value="GHB"/>
    <property type="match status" value="1"/>
</dbReference>
<evidence type="ECO:0000313" key="11">
    <source>
        <dbReference type="Proteomes" id="UP001591681"/>
    </source>
</evidence>
<name>A0ABD1ISX6_9TELE</name>
<dbReference type="Gene3D" id="2.10.90.10">
    <property type="entry name" value="Cystine-knot cytokines"/>
    <property type="match status" value="1"/>
</dbReference>
<accession>A0ABD1ISX6</accession>
<dbReference type="Pfam" id="PF00007">
    <property type="entry name" value="Cys_knot"/>
    <property type="match status" value="1"/>
</dbReference>
<dbReference type="CDD" id="cd00069">
    <property type="entry name" value="GHB_like"/>
    <property type="match status" value="1"/>
</dbReference>
<comment type="similarity">
    <text evidence="3">Belongs to the glycoprotein hormones subunit beta family.</text>
</comment>
<evidence type="ECO:0000256" key="4">
    <source>
        <dbReference type="ARBA" id="ARBA00011870"/>
    </source>
</evidence>
<gene>
    <name evidence="10" type="ORF">ACEWY4_026559</name>
</gene>
<dbReference type="PANTHER" id="PTHR11515">
    <property type="entry name" value="GLYCOPROTEIN HORMONE BETA CHAIN"/>
    <property type="match status" value="1"/>
</dbReference>
<evidence type="ECO:0000313" key="10">
    <source>
        <dbReference type="EMBL" id="KAL2077055.1"/>
    </source>
</evidence>
<evidence type="ECO:0000256" key="1">
    <source>
        <dbReference type="ARBA" id="ARBA00003920"/>
    </source>
</evidence>
<comment type="function">
    <text evidence="1">Involved in gametogenesis and steroidogenesis.</text>
</comment>
<dbReference type="InterPro" id="IPR001545">
    <property type="entry name" value="Gonadotropin_bsu"/>
</dbReference>
<evidence type="ECO:0000256" key="6">
    <source>
        <dbReference type="ARBA" id="ARBA00022702"/>
    </source>
</evidence>
<dbReference type="GO" id="GO:0005576">
    <property type="term" value="C:extracellular region"/>
    <property type="evidence" value="ECO:0007669"/>
    <property type="project" value="UniProtKB-SubCell"/>
</dbReference>
<dbReference type="SUPFAM" id="SSF57501">
    <property type="entry name" value="Cystine-knot cytokines"/>
    <property type="match status" value="1"/>
</dbReference>
<proteinExistence type="inferred from homology"/>
<evidence type="ECO:0000256" key="8">
    <source>
        <dbReference type="SAM" id="SignalP"/>
    </source>
</evidence>
<comment type="subcellular location">
    <subcellularLocation>
        <location evidence="2">Secreted</location>
    </subcellularLocation>
</comment>
<keyword evidence="5" id="KW-0964">Secreted</keyword>
<keyword evidence="11" id="KW-1185">Reference proteome</keyword>
<dbReference type="EMBL" id="JBHFQA010000024">
    <property type="protein sequence ID" value="KAL2077055.1"/>
    <property type="molecule type" value="Genomic_DNA"/>
</dbReference>
<evidence type="ECO:0000256" key="2">
    <source>
        <dbReference type="ARBA" id="ARBA00004613"/>
    </source>
</evidence>
<dbReference type="PANTHER" id="PTHR11515:SF11">
    <property type="entry name" value="LUTROPIN SUBUNIT BETA"/>
    <property type="match status" value="1"/>
</dbReference>
<protein>
    <recommendedName>
        <fullName evidence="9">Glycoprotein hormone subunit beta domain-containing protein</fullName>
    </recommendedName>
</protein>